<feature type="transmembrane region" description="Helical" evidence="1">
    <location>
        <begin position="186"/>
        <end position="208"/>
    </location>
</feature>
<reference evidence="2 3" key="1">
    <citation type="submission" date="2020-10" db="EMBL/GenBank/DDBJ databases">
        <title>Draft genome and description of Brachybacterium epidermidis sp nov.</title>
        <authorList>
            <person name="Boxberger M."/>
            <person name="La Scola B."/>
        </authorList>
    </citation>
    <scope>NUCLEOTIDE SEQUENCE [LARGE SCALE GENOMIC DNA]</scope>
    <source>
        <strain evidence="2 3">Marseille-Q2903</strain>
    </source>
</reference>
<proteinExistence type="predicted"/>
<evidence type="ECO:0000313" key="2">
    <source>
        <dbReference type="EMBL" id="MBE9404990.1"/>
    </source>
</evidence>
<feature type="transmembrane region" description="Helical" evidence="1">
    <location>
        <begin position="20"/>
        <end position="39"/>
    </location>
</feature>
<feature type="transmembrane region" description="Helical" evidence="1">
    <location>
        <begin position="214"/>
        <end position="234"/>
    </location>
</feature>
<dbReference type="RefSeq" id="WP_193866731.1">
    <property type="nucleotide sequence ID" value="NZ_JADEYR010000018.1"/>
</dbReference>
<name>A0ABR9W3G8_9MICO</name>
<keyword evidence="3" id="KW-1185">Reference proteome</keyword>
<dbReference type="Proteomes" id="UP000644727">
    <property type="component" value="Unassembled WGS sequence"/>
</dbReference>
<protein>
    <submittedName>
        <fullName evidence="2">ABC transporter permease</fullName>
    </submittedName>
</protein>
<evidence type="ECO:0000256" key="1">
    <source>
        <dbReference type="SAM" id="Phobius"/>
    </source>
</evidence>
<gene>
    <name evidence="2" type="ORF">IOE58_12635</name>
</gene>
<keyword evidence="1" id="KW-1133">Transmembrane helix</keyword>
<organism evidence="2 3">
    <name type="scientific">Brachybacterium epidermidis</name>
    <dbReference type="NCBI Taxonomy" id="2781983"/>
    <lineage>
        <taxon>Bacteria</taxon>
        <taxon>Bacillati</taxon>
        <taxon>Actinomycetota</taxon>
        <taxon>Actinomycetes</taxon>
        <taxon>Micrococcales</taxon>
        <taxon>Dermabacteraceae</taxon>
        <taxon>Brachybacterium</taxon>
    </lineage>
</organism>
<dbReference type="EMBL" id="JADEYR010000018">
    <property type="protein sequence ID" value="MBE9404990.1"/>
    <property type="molecule type" value="Genomic_DNA"/>
</dbReference>
<keyword evidence="1" id="KW-0472">Membrane</keyword>
<accession>A0ABR9W3G8</accession>
<feature type="transmembrane region" description="Helical" evidence="1">
    <location>
        <begin position="300"/>
        <end position="320"/>
    </location>
</feature>
<sequence>MSDTTLSSETSPERSPWAKIVVVVLGLCIAVSLMLLAFLTPSINSGAEDLPLGVSGPEQVTGQIGGQLDEAQPGAFEVEQYDSAEAVTEAVQDREVLGGISVGDDGAVTITVASGAGTPYASLLKGIGAGLTQAGMTVTYDDVAPLPQDDPQGLGLSALGLPLAFGGMISAALLSTQLKRRPWHRIIGSLAASVAVGFVVVAILQFGFGSVDGNYVTTSLSLSLGMAAISLFVLGMESLLGFAGLGIGAVLMMFIANPLSGMATGWQWLPSPWGFIGQLLPPGAAGSLLRADAFFDGRGAGLPILVLTCWAVLGIVLVGLSTLRKKPVAETVAA</sequence>
<keyword evidence="1" id="KW-0812">Transmembrane</keyword>
<evidence type="ECO:0000313" key="3">
    <source>
        <dbReference type="Proteomes" id="UP000644727"/>
    </source>
</evidence>
<comment type="caution">
    <text evidence="2">The sequence shown here is derived from an EMBL/GenBank/DDBJ whole genome shotgun (WGS) entry which is preliminary data.</text>
</comment>
<feature type="transmembrane region" description="Helical" evidence="1">
    <location>
        <begin position="154"/>
        <end position="174"/>
    </location>
</feature>
<feature type="transmembrane region" description="Helical" evidence="1">
    <location>
        <begin position="239"/>
        <end position="259"/>
    </location>
</feature>